<evidence type="ECO:0000256" key="9">
    <source>
        <dbReference type="ARBA" id="ARBA00023033"/>
    </source>
</evidence>
<keyword evidence="8" id="KW-0408">Iron</keyword>
<comment type="similarity">
    <text evidence="2">Belongs to the cytochrome P450 family.</text>
</comment>
<evidence type="ECO:0000256" key="5">
    <source>
        <dbReference type="ARBA" id="ARBA00022723"/>
    </source>
</evidence>
<proteinExistence type="inferred from homology"/>
<dbReference type="Gene3D" id="1.10.630.10">
    <property type="entry name" value="Cytochrome P450"/>
    <property type="match status" value="1"/>
</dbReference>
<keyword evidence="7" id="KW-0560">Oxidoreductase</keyword>
<dbReference type="GO" id="GO:0020037">
    <property type="term" value="F:heme binding"/>
    <property type="evidence" value="ECO:0007669"/>
    <property type="project" value="InterPro"/>
</dbReference>
<keyword evidence="13" id="KW-1185">Reference proteome</keyword>
<evidence type="ECO:0000313" key="12">
    <source>
        <dbReference type="EMBL" id="PON79750.1"/>
    </source>
</evidence>
<evidence type="ECO:0000256" key="8">
    <source>
        <dbReference type="ARBA" id="ARBA00023004"/>
    </source>
</evidence>
<dbReference type="GO" id="GO:0004497">
    <property type="term" value="F:monooxygenase activity"/>
    <property type="evidence" value="ECO:0007669"/>
    <property type="project" value="UniProtKB-KW"/>
</dbReference>
<dbReference type="OrthoDB" id="1470350at2759"/>
<evidence type="ECO:0000256" key="2">
    <source>
        <dbReference type="ARBA" id="ARBA00010617"/>
    </source>
</evidence>
<dbReference type="PANTHER" id="PTHR24282">
    <property type="entry name" value="CYTOCHROME P450 FAMILY MEMBER"/>
    <property type="match status" value="1"/>
</dbReference>
<keyword evidence="4 11" id="KW-0812">Transmembrane</keyword>
<dbReference type="SUPFAM" id="SSF48264">
    <property type="entry name" value="Cytochrome P450"/>
    <property type="match status" value="1"/>
</dbReference>
<keyword evidence="9" id="KW-0503">Monooxygenase</keyword>
<sequence>MKYFPDFSLISIVGATCMTLIPAMITSVETMLEGWKNHEGKEIEVFQDLGGYSAEAHHDPNEKHRILVEDVVDECKTFYFSGQETTNSLLAWTIFLLSIHTDWQEESRKEVLKLFRKQNPNPDGIAKLKTVRKVTISLSHYGLACISRKTEREVRLGNLSLPANTNLWTSSTALHHEPEIWGEDVNQFKPERFSEGVAKATRDNISAFLEMANNNADIVDAENMASSQQPAVASAVTVPIPAVA</sequence>
<dbReference type="GO" id="GO:0016705">
    <property type="term" value="F:oxidoreductase activity, acting on paired donors, with incorporation or reduction of molecular oxygen"/>
    <property type="evidence" value="ECO:0007669"/>
    <property type="project" value="InterPro"/>
</dbReference>
<organism evidence="12 13">
    <name type="scientific">Parasponia andersonii</name>
    <name type="common">Sponia andersonii</name>
    <dbReference type="NCBI Taxonomy" id="3476"/>
    <lineage>
        <taxon>Eukaryota</taxon>
        <taxon>Viridiplantae</taxon>
        <taxon>Streptophyta</taxon>
        <taxon>Embryophyta</taxon>
        <taxon>Tracheophyta</taxon>
        <taxon>Spermatophyta</taxon>
        <taxon>Magnoliopsida</taxon>
        <taxon>eudicotyledons</taxon>
        <taxon>Gunneridae</taxon>
        <taxon>Pentapetalae</taxon>
        <taxon>rosids</taxon>
        <taxon>fabids</taxon>
        <taxon>Rosales</taxon>
        <taxon>Cannabaceae</taxon>
        <taxon>Parasponia</taxon>
    </lineage>
</organism>
<dbReference type="InterPro" id="IPR001128">
    <property type="entry name" value="Cyt_P450"/>
</dbReference>
<evidence type="ECO:0000256" key="10">
    <source>
        <dbReference type="ARBA" id="ARBA00023136"/>
    </source>
</evidence>
<keyword evidence="10 11" id="KW-0472">Membrane</keyword>
<keyword evidence="5" id="KW-0479">Metal-binding</keyword>
<dbReference type="EMBL" id="JXTB01000003">
    <property type="protein sequence ID" value="PON79750.1"/>
    <property type="molecule type" value="Genomic_DNA"/>
</dbReference>
<evidence type="ECO:0000256" key="11">
    <source>
        <dbReference type="SAM" id="Phobius"/>
    </source>
</evidence>
<protein>
    <submittedName>
        <fullName evidence="12">Cytochrome P</fullName>
    </submittedName>
</protein>
<accession>A0A2P5E2J0</accession>
<evidence type="ECO:0000256" key="3">
    <source>
        <dbReference type="ARBA" id="ARBA00022617"/>
    </source>
</evidence>
<dbReference type="STRING" id="3476.A0A2P5E2J0"/>
<evidence type="ECO:0000256" key="1">
    <source>
        <dbReference type="ARBA" id="ARBA00004167"/>
    </source>
</evidence>
<reference evidence="13" key="1">
    <citation type="submission" date="2016-06" db="EMBL/GenBank/DDBJ databases">
        <title>Parallel loss of symbiosis genes in relatives of nitrogen-fixing non-legume Parasponia.</title>
        <authorList>
            <person name="Van Velzen R."/>
            <person name="Holmer R."/>
            <person name="Bu F."/>
            <person name="Rutten L."/>
            <person name="Van Zeijl A."/>
            <person name="Liu W."/>
            <person name="Santuari L."/>
            <person name="Cao Q."/>
            <person name="Sharma T."/>
            <person name="Shen D."/>
            <person name="Roswanjaya Y."/>
            <person name="Wardhani T."/>
            <person name="Kalhor M.S."/>
            <person name="Jansen J."/>
            <person name="Van den Hoogen J."/>
            <person name="Gungor B."/>
            <person name="Hartog M."/>
            <person name="Hontelez J."/>
            <person name="Verver J."/>
            <person name="Yang W.-C."/>
            <person name="Schijlen E."/>
            <person name="Repin R."/>
            <person name="Schilthuizen M."/>
            <person name="Schranz E."/>
            <person name="Heidstra R."/>
            <person name="Miyata K."/>
            <person name="Fedorova E."/>
            <person name="Kohlen W."/>
            <person name="Bisseling T."/>
            <person name="Smit S."/>
            <person name="Geurts R."/>
        </authorList>
    </citation>
    <scope>NUCLEOTIDE SEQUENCE [LARGE SCALE GENOMIC DNA]</scope>
    <source>
        <strain evidence="13">cv. WU1-14</strain>
    </source>
</reference>
<evidence type="ECO:0000256" key="7">
    <source>
        <dbReference type="ARBA" id="ARBA00023002"/>
    </source>
</evidence>
<dbReference type="InterPro" id="IPR050665">
    <property type="entry name" value="Cytochrome_P450_Monooxygen"/>
</dbReference>
<keyword evidence="3" id="KW-0349">Heme</keyword>
<dbReference type="InterPro" id="IPR036396">
    <property type="entry name" value="Cyt_P450_sf"/>
</dbReference>
<name>A0A2P5E2J0_PARAD</name>
<dbReference type="Proteomes" id="UP000237105">
    <property type="component" value="Unassembled WGS sequence"/>
</dbReference>
<dbReference type="Pfam" id="PF00067">
    <property type="entry name" value="p450"/>
    <property type="match status" value="1"/>
</dbReference>
<keyword evidence="6 11" id="KW-1133">Transmembrane helix</keyword>
<evidence type="ECO:0000256" key="4">
    <source>
        <dbReference type="ARBA" id="ARBA00022692"/>
    </source>
</evidence>
<comment type="subcellular location">
    <subcellularLocation>
        <location evidence="1">Membrane</location>
        <topology evidence="1">Single-pass membrane protein</topology>
    </subcellularLocation>
</comment>
<comment type="caution">
    <text evidence="12">The sequence shown here is derived from an EMBL/GenBank/DDBJ whole genome shotgun (WGS) entry which is preliminary data.</text>
</comment>
<dbReference type="AlphaFoldDB" id="A0A2P5E2J0"/>
<dbReference type="GO" id="GO:0016020">
    <property type="term" value="C:membrane"/>
    <property type="evidence" value="ECO:0007669"/>
    <property type="project" value="UniProtKB-SubCell"/>
</dbReference>
<dbReference type="GO" id="GO:0005506">
    <property type="term" value="F:iron ion binding"/>
    <property type="evidence" value="ECO:0007669"/>
    <property type="project" value="InterPro"/>
</dbReference>
<gene>
    <name evidence="12" type="ORF">PanWU01x14_009820</name>
</gene>
<evidence type="ECO:0000256" key="6">
    <source>
        <dbReference type="ARBA" id="ARBA00022989"/>
    </source>
</evidence>
<dbReference type="PANTHER" id="PTHR24282:SF20">
    <property type="entry name" value="CYTOCHROME P450 CYP749A22-LIKE"/>
    <property type="match status" value="1"/>
</dbReference>
<feature type="transmembrane region" description="Helical" evidence="11">
    <location>
        <begin position="7"/>
        <end position="25"/>
    </location>
</feature>
<evidence type="ECO:0000313" key="13">
    <source>
        <dbReference type="Proteomes" id="UP000237105"/>
    </source>
</evidence>